<dbReference type="GO" id="GO:0009744">
    <property type="term" value="P:response to sucrose"/>
    <property type="evidence" value="ECO:0007669"/>
    <property type="project" value="UniProtKB-ARBA"/>
</dbReference>
<dbReference type="CDD" id="cd00167">
    <property type="entry name" value="SANT"/>
    <property type="match status" value="1"/>
</dbReference>
<gene>
    <name evidence="9" type="primary">DIV-like</name>
</gene>
<comment type="subcellular location">
    <subcellularLocation>
        <location evidence="1">Nucleus</location>
    </subcellularLocation>
</comment>
<feature type="region of interest" description="Disordered" evidence="6">
    <location>
        <begin position="88"/>
        <end position="147"/>
    </location>
</feature>
<reference evidence="9" key="1">
    <citation type="journal article" date="2017" name="Genome Biol. Evol.">
        <title>Transcriptome-wide identification and expression analysis of DIVARICATA- and RADIALIS-like genes of the Mediterranean orchid Orchis italica.</title>
        <authorList>
            <person name="Valoroso M.C."/>
            <person name="De Paolo S."/>
            <person name="Iazzetti G."/>
            <person name="Aceto S."/>
        </authorList>
    </citation>
    <scope>NUCLEOTIDE SEQUENCE</scope>
    <source>
        <strain evidence="9">OITA_12910</strain>
    </source>
</reference>
<feature type="domain" description="HTH myb-type" evidence="8">
    <location>
        <begin position="138"/>
        <end position="195"/>
    </location>
</feature>
<keyword evidence="5" id="KW-0539">Nucleus</keyword>
<dbReference type="EMBL" id="KY089090">
    <property type="protein sequence ID" value="ARU86428.1"/>
    <property type="molecule type" value="Genomic_DNA"/>
</dbReference>
<evidence type="ECO:0000313" key="9">
    <source>
        <dbReference type="EMBL" id="ARU86428.1"/>
    </source>
</evidence>
<accession>A0A1Y0KLA2</accession>
<dbReference type="Pfam" id="PF00249">
    <property type="entry name" value="Myb_DNA-binding"/>
    <property type="match status" value="1"/>
</dbReference>
<evidence type="ECO:0000259" key="8">
    <source>
        <dbReference type="PROSITE" id="PS51294"/>
    </source>
</evidence>
<name>A0A1Y0KLA2_9ASPA</name>
<sequence>MPSTAGERAGREERTGETRWCIAEDTVFEDALATIPYPPNEGANGWSEAEDRWLEVVASRVPGKTLAQVKMHYEILVADVKAIEDGRVPTPSHWDDEVSSSPGSSKHGKKSRREIFDRRSGTGGSEAGGQANPVSVPEPDRRKGMPWTEQEHSAFLLGLKRYGKGDWRSISRFCVVSRTPTQVASHAQKYFIRQNSMNSGRRRSSIHDIKSCELANVNSVIGSSAHHRVDPNMPATVVLRAPMAHPDCYDRYFPECDGAYQERNVGTIHDPNVFPYAYLGHSSSMR</sequence>
<dbReference type="InterPro" id="IPR009057">
    <property type="entry name" value="Homeodomain-like_sf"/>
</dbReference>
<dbReference type="PANTHER" id="PTHR44042">
    <property type="entry name" value="DUPLICATED HOMEODOMAIN-LIKE SUPERFAMILY PROTEIN-RELATED"/>
    <property type="match status" value="1"/>
</dbReference>
<dbReference type="SUPFAM" id="SSF46689">
    <property type="entry name" value="Homeodomain-like"/>
    <property type="match status" value="1"/>
</dbReference>
<dbReference type="NCBIfam" id="TIGR01557">
    <property type="entry name" value="myb_SHAQKYF"/>
    <property type="match status" value="1"/>
</dbReference>
<evidence type="ECO:0000256" key="5">
    <source>
        <dbReference type="ARBA" id="ARBA00023242"/>
    </source>
</evidence>
<dbReference type="PROSITE" id="PS51294">
    <property type="entry name" value="HTH_MYB"/>
    <property type="match status" value="1"/>
</dbReference>
<dbReference type="GO" id="GO:0005634">
    <property type="term" value="C:nucleus"/>
    <property type="evidence" value="ECO:0007669"/>
    <property type="project" value="UniProtKB-SubCell"/>
</dbReference>
<evidence type="ECO:0000256" key="3">
    <source>
        <dbReference type="ARBA" id="ARBA00023125"/>
    </source>
</evidence>
<keyword evidence="3" id="KW-0238">DNA-binding</keyword>
<dbReference type="Gene3D" id="1.10.10.60">
    <property type="entry name" value="Homeodomain-like"/>
    <property type="match status" value="2"/>
</dbReference>
<proteinExistence type="predicted"/>
<dbReference type="SMART" id="SM00717">
    <property type="entry name" value="SANT"/>
    <property type="match status" value="1"/>
</dbReference>
<dbReference type="GO" id="GO:0003677">
    <property type="term" value="F:DNA binding"/>
    <property type="evidence" value="ECO:0007669"/>
    <property type="project" value="UniProtKB-KW"/>
</dbReference>
<dbReference type="InterPro" id="IPR017930">
    <property type="entry name" value="Myb_dom"/>
</dbReference>
<feature type="domain" description="Myb-like" evidence="7">
    <location>
        <begin position="139"/>
        <end position="191"/>
    </location>
</feature>
<dbReference type="InterPro" id="IPR001005">
    <property type="entry name" value="SANT/Myb"/>
</dbReference>
<evidence type="ECO:0000256" key="6">
    <source>
        <dbReference type="SAM" id="MobiDB-lite"/>
    </source>
</evidence>
<dbReference type="PANTHER" id="PTHR44042:SF67">
    <property type="entry name" value="MYB-LIKE PROTEIN I"/>
    <property type="match status" value="1"/>
</dbReference>
<dbReference type="GO" id="GO:0009739">
    <property type="term" value="P:response to gibberellin"/>
    <property type="evidence" value="ECO:0007669"/>
    <property type="project" value="UniProtKB-ARBA"/>
</dbReference>
<evidence type="ECO:0000256" key="1">
    <source>
        <dbReference type="ARBA" id="ARBA00004123"/>
    </source>
</evidence>
<evidence type="ECO:0000259" key="7">
    <source>
        <dbReference type="PROSITE" id="PS50090"/>
    </source>
</evidence>
<organism evidence="9">
    <name type="scientific">Orchis italica</name>
    <dbReference type="NCBI Taxonomy" id="59334"/>
    <lineage>
        <taxon>Eukaryota</taxon>
        <taxon>Viridiplantae</taxon>
        <taxon>Streptophyta</taxon>
        <taxon>Embryophyta</taxon>
        <taxon>Tracheophyta</taxon>
        <taxon>Spermatophyta</taxon>
        <taxon>Magnoliopsida</taxon>
        <taxon>Liliopsida</taxon>
        <taxon>Asparagales</taxon>
        <taxon>Orchidaceae</taxon>
        <taxon>Orchidoideae</taxon>
        <taxon>Orchideae</taxon>
        <taxon>Orchidinae</taxon>
        <taxon>Orchis</taxon>
    </lineage>
</organism>
<dbReference type="FunFam" id="1.10.10.60:FF:000009">
    <property type="entry name" value="transcription factor MYB1R1"/>
    <property type="match status" value="1"/>
</dbReference>
<protein>
    <submittedName>
        <fullName evidence="9">DIVARICATA-like</fullName>
    </submittedName>
</protein>
<keyword evidence="4" id="KW-0804">Transcription</keyword>
<evidence type="ECO:0000256" key="2">
    <source>
        <dbReference type="ARBA" id="ARBA00023015"/>
    </source>
</evidence>
<keyword evidence="2" id="KW-0805">Transcription regulation</keyword>
<dbReference type="PROSITE" id="PS50090">
    <property type="entry name" value="MYB_LIKE"/>
    <property type="match status" value="1"/>
</dbReference>
<dbReference type="AlphaFoldDB" id="A0A1Y0KLA2"/>
<dbReference type="InterPro" id="IPR006447">
    <property type="entry name" value="Myb_dom_plants"/>
</dbReference>
<evidence type="ECO:0000256" key="4">
    <source>
        <dbReference type="ARBA" id="ARBA00023163"/>
    </source>
</evidence>